<evidence type="ECO:0000313" key="1">
    <source>
        <dbReference type="EMBL" id="KAG5625691.1"/>
    </source>
</evidence>
<organism evidence="1 2">
    <name type="scientific">Solanum commersonii</name>
    <name type="common">Commerson's wild potato</name>
    <name type="synonym">Commerson's nightshade</name>
    <dbReference type="NCBI Taxonomy" id="4109"/>
    <lineage>
        <taxon>Eukaryota</taxon>
        <taxon>Viridiplantae</taxon>
        <taxon>Streptophyta</taxon>
        <taxon>Embryophyta</taxon>
        <taxon>Tracheophyta</taxon>
        <taxon>Spermatophyta</taxon>
        <taxon>Magnoliopsida</taxon>
        <taxon>eudicotyledons</taxon>
        <taxon>Gunneridae</taxon>
        <taxon>Pentapetalae</taxon>
        <taxon>asterids</taxon>
        <taxon>lamiids</taxon>
        <taxon>Solanales</taxon>
        <taxon>Solanaceae</taxon>
        <taxon>Solanoideae</taxon>
        <taxon>Solaneae</taxon>
        <taxon>Solanum</taxon>
    </lineage>
</organism>
<dbReference type="EMBL" id="JACXVP010000002">
    <property type="protein sequence ID" value="KAG5625691.1"/>
    <property type="molecule type" value="Genomic_DNA"/>
</dbReference>
<dbReference type="OrthoDB" id="1263665at2759"/>
<dbReference type="AlphaFoldDB" id="A0A9J6AN49"/>
<protein>
    <submittedName>
        <fullName evidence="1">Uncharacterized protein</fullName>
    </submittedName>
</protein>
<dbReference type="Proteomes" id="UP000824120">
    <property type="component" value="Chromosome 2"/>
</dbReference>
<proteinExistence type="predicted"/>
<comment type="caution">
    <text evidence="1">The sequence shown here is derived from an EMBL/GenBank/DDBJ whole genome shotgun (WGS) entry which is preliminary data.</text>
</comment>
<keyword evidence="2" id="KW-1185">Reference proteome</keyword>
<gene>
    <name evidence="1" type="ORF">H5410_010909</name>
</gene>
<sequence length="123" mass="14055">MGKKLSCADSSLLMPQPSRILQKYTTFGESNTHPLAFLKSPSNIGRQLLIVPQDKERRKKAAYKQSEVQTRSPLYDIKQSRKLSFHVFCQSRSSIIGTEIDDTSKRLKRSRRPTCSAVELLRD</sequence>
<reference evidence="1 2" key="1">
    <citation type="submission" date="2020-09" db="EMBL/GenBank/DDBJ databases">
        <title>De no assembly of potato wild relative species, Solanum commersonii.</title>
        <authorList>
            <person name="Cho K."/>
        </authorList>
    </citation>
    <scope>NUCLEOTIDE SEQUENCE [LARGE SCALE GENOMIC DNA]</scope>
    <source>
        <strain evidence="1">LZ3.2</strain>
        <tissue evidence="1">Leaf</tissue>
    </source>
</reference>
<name>A0A9J6AN49_SOLCO</name>
<evidence type="ECO:0000313" key="2">
    <source>
        <dbReference type="Proteomes" id="UP000824120"/>
    </source>
</evidence>
<accession>A0A9J6AN49</accession>